<dbReference type="SUPFAM" id="SSF47473">
    <property type="entry name" value="EF-hand"/>
    <property type="match status" value="1"/>
</dbReference>
<dbReference type="PROSITE" id="PS50222">
    <property type="entry name" value="EF_HAND_2"/>
    <property type="match status" value="4"/>
</dbReference>
<evidence type="ECO:0000259" key="6">
    <source>
        <dbReference type="PROSITE" id="PS50127"/>
    </source>
</evidence>
<evidence type="ECO:0000259" key="7">
    <source>
        <dbReference type="PROSITE" id="PS50222"/>
    </source>
</evidence>
<dbReference type="PANTHER" id="PTHR23048">
    <property type="entry name" value="MYOSIN LIGHT CHAIN 1, 3"/>
    <property type="match status" value="1"/>
</dbReference>
<dbReference type="PROSITE" id="PS50127">
    <property type="entry name" value="UBC_2"/>
    <property type="match status" value="1"/>
</dbReference>
<keyword evidence="9" id="KW-1185">Reference proteome</keyword>
<comment type="similarity">
    <text evidence="1">Belongs to the centrin family.</text>
</comment>
<dbReference type="CDD" id="cd00051">
    <property type="entry name" value="EFh"/>
    <property type="match status" value="1"/>
</dbReference>
<keyword evidence="4" id="KW-0106">Calcium</keyword>
<dbReference type="EMBL" id="FN649731">
    <property type="protein sequence ID" value="CBJ49201.1"/>
    <property type="molecule type" value="Genomic_DNA"/>
</dbReference>
<proteinExistence type="inferred from homology"/>
<protein>
    <recommendedName>
        <fullName evidence="2">Calmodulin</fullName>
    </recommendedName>
</protein>
<dbReference type="OrthoDB" id="206756at2759"/>
<dbReference type="InterPro" id="IPR050230">
    <property type="entry name" value="CALM/Myosin/TropC-like"/>
</dbReference>
<dbReference type="InterPro" id="IPR016135">
    <property type="entry name" value="UBQ-conjugating_enzyme/RWD"/>
</dbReference>
<dbReference type="CDD" id="cd00195">
    <property type="entry name" value="UBCc_UEV"/>
    <property type="match status" value="1"/>
</dbReference>
<feature type="domain" description="EF-hand" evidence="7">
    <location>
        <begin position="278"/>
        <end position="313"/>
    </location>
</feature>
<dbReference type="AlphaFoldDB" id="D7FR76"/>
<evidence type="ECO:0000313" key="9">
    <source>
        <dbReference type="Proteomes" id="UP000002630"/>
    </source>
</evidence>
<evidence type="ECO:0000256" key="2">
    <source>
        <dbReference type="ARBA" id="ARBA00020786"/>
    </source>
</evidence>
<dbReference type="Proteomes" id="UP000002630">
    <property type="component" value="Linkage Group LG06"/>
</dbReference>
<dbReference type="PANTHER" id="PTHR23048:SF0">
    <property type="entry name" value="CALMODULIN LIKE 3"/>
    <property type="match status" value="1"/>
</dbReference>
<feature type="domain" description="EF-hand" evidence="7">
    <location>
        <begin position="183"/>
        <end position="218"/>
    </location>
</feature>
<dbReference type="FunFam" id="1.10.238.10:FF:000178">
    <property type="entry name" value="Calmodulin-2 A"/>
    <property type="match status" value="1"/>
</dbReference>
<reference evidence="8 9" key="1">
    <citation type="journal article" date="2010" name="Nature">
        <title>The Ectocarpus genome and the independent evolution of multicellularity in brown algae.</title>
        <authorList>
            <person name="Cock J.M."/>
            <person name="Sterck L."/>
            <person name="Rouze P."/>
            <person name="Scornet D."/>
            <person name="Allen A.E."/>
            <person name="Amoutzias G."/>
            <person name="Anthouard V."/>
            <person name="Artiguenave F."/>
            <person name="Aury J.M."/>
            <person name="Badger J.H."/>
            <person name="Beszteri B."/>
            <person name="Billiau K."/>
            <person name="Bonnet E."/>
            <person name="Bothwell J.H."/>
            <person name="Bowler C."/>
            <person name="Boyen C."/>
            <person name="Brownlee C."/>
            <person name="Carrano C.J."/>
            <person name="Charrier B."/>
            <person name="Cho G.Y."/>
            <person name="Coelho S.M."/>
            <person name="Collen J."/>
            <person name="Corre E."/>
            <person name="Da Silva C."/>
            <person name="Delage L."/>
            <person name="Delaroque N."/>
            <person name="Dittami S.M."/>
            <person name="Doulbeau S."/>
            <person name="Elias M."/>
            <person name="Farnham G."/>
            <person name="Gachon C.M."/>
            <person name="Gschloessl B."/>
            <person name="Heesch S."/>
            <person name="Jabbari K."/>
            <person name="Jubin C."/>
            <person name="Kawai H."/>
            <person name="Kimura K."/>
            <person name="Kloareg B."/>
            <person name="Kupper F.C."/>
            <person name="Lang D."/>
            <person name="Le Bail A."/>
            <person name="Leblanc C."/>
            <person name="Lerouge P."/>
            <person name="Lohr M."/>
            <person name="Lopez P.J."/>
            <person name="Martens C."/>
            <person name="Maumus F."/>
            <person name="Michel G."/>
            <person name="Miranda-Saavedra D."/>
            <person name="Morales J."/>
            <person name="Moreau H."/>
            <person name="Motomura T."/>
            <person name="Nagasato C."/>
            <person name="Napoli C.A."/>
            <person name="Nelson D.R."/>
            <person name="Nyvall-Collen P."/>
            <person name="Peters A.F."/>
            <person name="Pommier C."/>
            <person name="Potin P."/>
            <person name="Poulain J."/>
            <person name="Quesneville H."/>
            <person name="Read B."/>
            <person name="Rensing S.A."/>
            <person name="Ritter A."/>
            <person name="Rousvoal S."/>
            <person name="Samanta M."/>
            <person name="Samson G."/>
            <person name="Schroeder D.C."/>
            <person name="Segurens B."/>
            <person name="Strittmatter M."/>
            <person name="Tonon T."/>
            <person name="Tregear J.W."/>
            <person name="Valentin K."/>
            <person name="von Dassow P."/>
            <person name="Yamagishi T."/>
            <person name="Van de Peer Y."/>
            <person name="Wincker P."/>
        </authorList>
    </citation>
    <scope>NUCLEOTIDE SEQUENCE [LARGE SCALE GENOMIC DNA]</scope>
    <source>
        <strain evidence="9">Ec32 / CCAP1310/4</strain>
    </source>
</reference>
<accession>D7FR76</accession>
<evidence type="ECO:0000313" key="8">
    <source>
        <dbReference type="EMBL" id="CBJ49201.1"/>
    </source>
</evidence>
<dbReference type="SMART" id="SM00212">
    <property type="entry name" value="UBCc"/>
    <property type="match status" value="1"/>
</dbReference>
<name>D7FR76_ECTSI</name>
<dbReference type="Pfam" id="PF13499">
    <property type="entry name" value="EF-hand_7"/>
    <property type="match status" value="2"/>
</dbReference>
<dbReference type="GO" id="GO:0005509">
    <property type="term" value="F:calcium ion binding"/>
    <property type="evidence" value="ECO:0007669"/>
    <property type="project" value="InterPro"/>
</dbReference>
<dbReference type="InParanoid" id="D7FR76"/>
<dbReference type="GO" id="GO:0016460">
    <property type="term" value="C:myosin II complex"/>
    <property type="evidence" value="ECO:0007669"/>
    <property type="project" value="TreeGrafter"/>
</dbReference>
<dbReference type="PROSITE" id="PS00018">
    <property type="entry name" value="EF_HAND_1"/>
    <property type="match status" value="4"/>
</dbReference>
<dbReference type="InterPro" id="IPR011992">
    <property type="entry name" value="EF-hand-dom_pair"/>
</dbReference>
<dbReference type="InterPro" id="IPR018247">
    <property type="entry name" value="EF_Hand_1_Ca_BS"/>
</dbReference>
<evidence type="ECO:0000256" key="3">
    <source>
        <dbReference type="ARBA" id="ARBA00022737"/>
    </source>
</evidence>
<keyword evidence="3" id="KW-0677">Repeat</keyword>
<feature type="domain" description="UBC core" evidence="6">
    <location>
        <begin position="330"/>
        <end position="490"/>
    </location>
</feature>
<dbReference type="Gene3D" id="3.10.110.10">
    <property type="entry name" value="Ubiquitin Conjugating Enzyme"/>
    <property type="match status" value="1"/>
</dbReference>
<feature type="region of interest" description="Disordered" evidence="5">
    <location>
        <begin position="460"/>
        <end position="528"/>
    </location>
</feature>
<dbReference type="STRING" id="2880.D7FR76"/>
<dbReference type="EMBL" id="FN648389">
    <property type="protein sequence ID" value="CBJ49201.1"/>
    <property type="molecule type" value="Genomic_DNA"/>
</dbReference>
<evidence type="ECO:0000256" key="5">
    <source>
        <dbReference type="SAM" id="MobiDB-lite"/>
    </source>
</evidence>
<feature type="domain" description="EF-hand" evidence="7">
    <location>
        <begin position="147"/>
        <end position="182"/>
    </location>
</feature>
<dbReference type="Pfam" id="PF00179">
    <property type="entry name" value="UQ_con"/>
    <property type="match status" value="1"/>
</dbReference>
<dbReference type="eggNOG" id="KOG0027">
    <property type="taxonomic scope" value="Eukaryota"/>
</dbReference>
<feature type="compositionally biased region" description="Basic and acidic residues" evidence="5">
    <location>
        <begin position="492"/>
        <end position="517"/>
    </location>
</feature>
<sequence>MLLGFCWWETTVASGRKWLEQGERADLVEACRQVDPGQTGRISISAMGKVLGAVGSESLVARAERTLAREREPSRFGDGDETVAFSSLVGLVAESFRLVRQPFGGKRCIVSRLPLPPCCENGYCMAHLEKPSSAALSGGGGVSDENLKRTALKIIFAQHDTDGSGALETEELPKILAEFDVEYDEKRLPDMFAIYDVDDSGALDFEEFSALLKDMNADKAVAEKKMNAYRLPPALLKEFSPEAIEEMRVTFALFDESGDGALDEEELGALLRTFGQEPTKDKIHKEMLEIDYDRSGTIEFKEFVTLMKKVRDGEVELDDSAFGRAIMNSTVASRLSEELRRLDANPIPCLQSAKLIKSSPATLRAKIACPTGTPYEGCTLTMELVASDGYPFMPPVAKFLKRVFHLNFSVLLDGTTAVRSVLDQWTAEWNVSKFLREVIRLLRDPDPSLLPDNIRRGASSTAAAAEQLPAPSNASCRSPKVEENCQGGGFGEGKEKDQGSDERHHEGAGRDWRKREGGAGVNEGRCHRSSIVEGRHLAVPPDGEVRGGVGGVGPQGAFGGVASRGTTNIATDNRGGRGGGECALPEHEMSSPNRGGRGNERHVRGDDLRETKWGDLMSVRVASLWYDNRPLYEQTARRIAATQADGNRS</sequence>
<feature type="region of interest" description="Disordered" evidence="5">
    <location>
        <begin position="556"/>
        <end position="604"/>
    </location>
</feature>
<dbReference type="InterPro" id="IPR000608">
    <property type="entry name" value="UBC"/>
</dbReference>
<dbReference type="SUPFAM" id="SSF54495">
    <property type="entry name" value="UBC-like"/>
    <property type="match status" value="1"/>
</dbReference>
<organism evidence="8 9">
    <name type="scientific">Ectocarpus siliculosus</name>
    <name type="common">Brown alga</name>
    <name type="synonym">Conferva siliculosa</name>
    <dbReference type="NCBI Taxonomy" id="2880"/>
    <lineage>
        <taxon>Eukaryota</taxon>
        <taxon>Sar</taxon>
        <taxon>Stramenopiles</taxon>
        <taxon>Ochrophyta</taxon>
        <taxon>PX clade</taxon>
        <taxon>Phaeophyceae</taxon>
        <taxon>Ectocarpales</taxon>
        <taxon>Ectocarpaceae</taxon>
        <taxon>Ectocarpus</taxon>
    </lineage>
</organism>
<feature type="domain" description="EF-hand" evidence="7">
    <location>
        <begin position="242"/>
        <end position="277"/>
    </location>
</feature>
<evidence type="ECO:0000256" key="4">
    <source>
        <dbReference type="ARBA" id="ARBA00022837"/>
    </source>
</evidence>
<dbReference type="SMART" id="SM00054">
    <property type="entry name" value="EFh"/>
    <property type="match status" value="5"/>
</dbReference>
<gene>
    <name evidence="8" type="ORF">Esi_0211_0023</name>
</gene>
<dbReference type="Gene3D" id="1.10.238.10">
    <property type="entry name" value="EF-hand"/>
    <property type="match status" value="2"/>
</dbReference>
<dbReference type="eggNOG" id="KOG0419">
    <property type="taxonomic scope" value="Eukaryota"/>
</dbReference>
<dbReference type="InterPro" id="IPR002048">
    <property type="entry name" value="EF_hand_dom"/>
</dbReference>
<evidence type="ECO:0000256" key="1">
    <source>
        <dbReference type="ARBA" id="ARBA00005253"/>
    </source>
</evidence>